<dbReference type="GO" id="GO:0016020">
    <property type="term" value="C:membrane"/>
    <property type="evidence" value="ECO:0007669"/>
    <property type="project" value="GOC"/>
</dbReference>
<organism evidence="10 11">
    <name type="scientific">Vigna angularis var. angularis</name>
    <dbReference type="NCBI Taxonomy" id="157739"/>
    <lineage>
        <taxon>Eukaryota</taxon>
        <taxon>Viridiplantae</taxon>
        <taxon>Streptophyta</taxon>
        <taxon>Embryophyta</taxon>
        <taxon>Tracheophyta</taxon>
        <taxon>Spermatophyta</taxon>
        <taxon>Magnoliopsida</taxon>
        <taxon>eudicotyledons</taxon>
        <taxon>Gunneridae</taxon>
        <taxon>Pentapetalae</taxon>
        <taxon>rosids</taxon>
        <taxon>fabids</taxon>
        <taxon>Fabales</taxon>
        <taxon>Fabaceae</taxon>
        <taxon>Papilionoideae</taxon>
        <taxon>50 kb inversion clade</taxon>
        <taxon>NPAAA clade</taxon>
        <taxon>indigoferoid/millettioid clade</taxon>
        <taxon>Phaseoleae</taxon>
        <taxon>Vigna</taxon>
    </lineage>
</organism>
<evidence type="ECO:0000256" key="8">
    <source>
        <dbReference type="ARBA" id="ARBA00022840"/>
    </source>
</evidence>
<evidence type="ECO:0000313" key="11">
    <source>
        <dbReference type="Proteomes" id="UP000291084"/>
    </source>
</evidence>
<name>A0A0S3S736_PHAAN</name>
<dbReference type="InterPro" id="IPR003758">
    <property type="entry name" value="LpxK"/>
</dbReference>
<keyword evidence="3" id="KW-0444">Lipid biosynthesis</keyword>
<dbReference type="EC" id="2.7.1.130" evidence="2"/>
<keyword evidence="4" id="KW-0441">Lipid A biosynthesis</keyword>
<comment type="pathway">
    <text evidence="1">Glycolipid biosynthesis; lipid IV(A) biosynthesis; lipid IV(A) from (3R)-3-hydroxytetradecanoyl-[acyl-carrier-protein] and UDP-N-acetyl-alpha-D-glucosamine: step 6/6.</text>
</comment>
<dbReference type="OrthoDB" id="10266567at2759"/>
<keyword evidence="11" id="KW-1185">Reference proteome</keyword>
<dbReference type="NCBIfam" id="TIGR00682">
    <property type="entry name" value="lpxK"/>
    <property type="match status" value="1"/>
</dbReference>
<dbReference type="Pfam" id="PF02606">
    <property type="entry name" value="LpxK"/>
    <property type="match status" value="1"/>
</dbReference>
<evidence type="ECO:0000256" key="1">
    <source>
        <dbReference type="ARBA" id="ARBA00004870"/>
    </source>
</evidence>
<evidence type="ECO:0000256" key="5">
    <source>
        <dbReference type="ARBA" id="ARBA00022679"/>
    </source>
</evidence>
<dbReference type="GO" id="GO:0009029">
    <property type="term" value="F:lipid-A 4'-kinase activity"/>
    <property type="evidence" value="ECO:0007669"/>
    <property type="project" value="UniProtKB-EC"/>
</dbReference>
<dbReference type="EMBL" id="AP015038">
    <property type="protein sequence ID" value="BAT88622.1"/>
    <property type="molecule type" value="Genomic_DNA"/>
</dbReference>
<keyword evidence="9" id="KW-0443">Lipid metabolism</keyword>
<evidence type="ECO:0000256" key="6">
    <source>
        <dbReference type="ARBA" id="ARBA00022741"/>
    </source>
</evidence>
<dbReference type="GO" id="GO:0009245">
    <property type="term" value="P:lipid A biosynthetic process"/>
    <property type="evidence" value="ECO:0007669"/>
    <property type="project" value="UniProtKB-KW"/>
</dbReference>
<dbReference type="UniPathway" id="UPA00359">
    <property type="reaction ID" value="UER00482"/>
</dbReference>
<dbReference type="GO" id="GO:0005524">
    <property type="term" value="F:ATP binding"/>
    <property type="evidence" value="ECO:0007669"/>
    <property type="project" value="UniProtKB-KW"/>
</dbReference>
<evidence type="ECO:0000256" key="7">
    <source>
        <dbReference type="ARBA" id="ARBA00022777"/>
    </source>
</evidence>
<keyword evidence="6" id="KW-0547">Nucleotide-binding</keyword>
<sequence length="432" mass="49590">MEKLRSAVNEIAYAHTLSHLTPFHRSLLPFLSIASTLYKLALSLRRSLYQYRFFQVQCLPVRVISVGNLSWGGNGKTPMVEFIALCFSRHGISPLVLSRGYGGGDEVNMLRRHLLGTPTKIGVGANRAAVARHFIRKYGYIDICKTSWHEKQYLERKVQNSLHSEKIGVVVLDDAMQHWSLWRDLDIVMVNGLTLWGNLQLLPRGPLREPLTALRRADAVVIHHADLVSEHTLKDIESMILRIKRSVCIFFTKMDPTYLFEVGTINAKIPLTALHEATTLCVSAIGSAEPFVKQIQKMRALYVDRIDFSDHHIFHARDIEIIRAKLRELEGKFDSKPVVVITEKVSSHTSHIYFIVCSVCIELHIFLSIWNHSIISSWQDYDRDPEILKQLYPFRVFVLCSVLKVLPYRGSTEDSFKKFLKDHLKLERRPAH</sequence>
<dbReference type="HAMAP" id="MF_00409">
    <property type="entry name" value="LpxK"/>
    <property type="match status" value="1"/>
</dbReference>
<reference evidence="10 11" key="1">
    <citation type="journal article" date="2015" name="Sci. Rep.">
        <title>The power of single molecule real-time sequencing technology in the de novo assembly of a eukaryotic genome.</title>
        <authorList>
            <person name="Sakai H."/>
            <person name="Naito K."/>
            <person name="Ogiso-Tanaka E."/>
            <person name="Takahashi Y."/>
            <person name="Iseki K."/>
            <person name="Muto C."/>
            <person name="Satou K."/>
            <person name="Teruya K."/>
            <person name="Shiroma A."/>
            <person name="Shimoji M."/>
            <person name="Hirano T."/>
            <person name="Itoh T."/>
            <person name="Kaga A."/>
            <person name="Tomooka N."/>
        </authorList>
    </citation>
    <scope>NUCLEOTIDE SEQUENCE [LARGE SCALE GENOMIC DNA]</scope>
    <source>
        <strain evidence="11">cv. Shumari</strain>
    </source>
</reference>
<accession>A0A0S3S736</accession>
<keyword evidence="8" id="KW-0067">ATP-binding</keyword>
<evidence type="ECO:0000256" key="3">
    <source>
        <dbReference type="ARBA" id="ARBA00022516"/>
    </source>
</evidence>
<proteinExistence type="inferred from homology"/>
<evidence type="ECO:0000256" key="2">
    <source>
        <dbReference type="ARBA" id="ARBA00012071"/>
    </source>
</evidence>
<protein>
    <recommendedName>
        <fullName evidence="2">tetraacyldisaccharide 4'-kinase</fullName>
        <ecNumber evidence="2">2.7.1.130</ecNumber>
    </recommendedName>
</protein>
<keyword evidence="7" id="KW-0418">Kinase</keyword>
<evidence type="ECO:0000256" key="9">
    <source>
        <dbReference type="ARBA" id="ARBA00023098"/>
    </source>
</evidence>
<dbReference type="Proteomes" id="UP000291084">
    <property type="component" value="Chromosome 5"/>
</dbReference>
<dbReference type="AlphaFoldDB" id="A0A0S3S736"/>
<dbReference type="PANTHER" id="PTHR42724:SF1">
    <property type="entry name" value="TETRAACYLDISACCHARIDE 4'-KINASE, MITOCHONDRIAL-RELATED"/>
    <property type="match status" value="1"/>
</dbReference>
<evidence type="ECO:0000313" key="10">
    <source>
        <dbReference type="EMBL" id="BAT88622.1"/>
    </source>
</evidence>
<gene>
    <name evidence="10" type="primary">Vigan.05G216200</name>
    <name evidence="10" type="ORF">VIGAN_05216200</name>
</gene>
<dbReference type="PANTHER" id="PTHR42724">
    <property type="entry name" value="TETRAACYLDISACCHARIDE 4'-KINASE"/>
    <property type="match status" value="1"/>
</dbReference>
<keyword evidence="5" id="KW-0808">Transferase</keyword>
<evidence type="ECO:0000256" key="4">
    <source>
        <dbReference type="ARBA" id="ARBA00022556"/>
    </source>
</evidence>